<gene>
    <name evidence="8" type="ORF">GCM10007420_00390</name>
</gene>
<dbReference type="InterPro" id="IPR050321">
    <property type="entry name" value="Glycosyltr_2/OpgH_subfam"/>
</dbReference>
<evidence type="ECO:0000256" key="2">
    <source>
        <dbReference type="ARBA" id="ARBA00022676"/>
    </source>
</evidence>
<evidence type="ECO:0000256" key="3">
    <source>
        <dbReference type="ARBA" id="ARBA00022679"/>
    </source>
</evidence>
<sequence>MDWFSLLEAAAGLVGGLGDWFTDPVTRESLGEAVRIYWTVLSWATVYAALVIFVSSIDDTFLDLYYWVLTAQNLVLRPFRRIPSVEKLRAMPEKRLAILIPAWQEADVIARMVDHTIQELDYTAYDIFIGVYPNDADTIREADALVARHGNVYRANVGHPGPTSKADCLNWIIQNAIARELQTGRRYDAFVMHDSEDVIHPLSFKVMNAWLDRADMVQLPVLSMPRAWNALVAGHYMDEFAEWHTKDLVVRSHMTAQVPSAGVATALSRRVIDLLNAERENLPFNTDSLTEDYDIGHRLYEAGFKSAFVRYFARVRLTTPKGRRRTRVELVCTREFFPDAMTVSVKQKSRWMLGISYMGWRQLGWVGPLVHRYFLYRDRKAIWTAPTGMLAYFITLQWALYWLVSAAIPEAGGLPPLIDPKSWVWSIVLINFWFLVNRLVHRMIFTGITHGFKYLVMVPVRMVVGNYIGFLAAARANRRWIVHRVTGVAITWDKTMHSYPSPEEIRRTQSSFASHERPVAARPALPETLTAGLAASVPAAPRPALPAPSQTPFIFDLDRRAGALMERAPAPPPMPVPARIAETLS</sequence>
<keyword evidence="3" id="KW-0808">Transferase</keyword>
<reference evidence="9" key="1">
    <citation type="journal article" date="2019" name="Int. J. Syst. Evol. Microbiol.">
        <title>The Global Catalogue of Microorganisms (GCM) 10K type strain sequencing project: providing services to taxonomists for standard genome sequencing and annotation.</title>
        <authorList>
            <consortium name="The Broad Institute Genomics Platform"/>
            <consortium name="The Broad Institute Genome Sequencing Center for Infectious Disease"/>
            <person name="Wu L."/>
            <person name="Ma J."/>
        </authorList>
    </citation>
    <scope>NUCLEOTIDE SEQUENCE [LARGE SCALE GENOMIC DNA]</scope>
    <source>
        <strain evidence="9">CGMCC 1.12766</strain>
    </source>
</reference>
<evidence type="ECO:0000313" key="9">
    <source>
        <dbReference type="Proteomes" id="UP000648722"/>
    </source>
</evidence>
<organism evidence="8 9">
    <name type="scientific">Glycocaulis albus</name>
    <dbReference type="NCBI Taxonomy" id="1382801"/>
    <lineage>
        <taxon>Bacteria</taxon>
        <taxon>Pseudomonadati</taxon>
        <taxon>Pseudomonadota</taxon>
        <taxon>Alphaproteobacteria</taxon>
        <taxon>Maricaulales</taxon>
        <taxon>Maricaulaceae</taxon>
        <taxon>Glycocaulis</taxon>
    </lineage>
</organism>
<keyword evidence="2" id="KW-0328">Glycosyltransferase</keyword>
<evidence type="ECO:0000313" key="8">
    <source>
        <dbReference type="EMBL" id="GGG89328.1"/>
    </source>
</evidence>
<dbReference type="SUPFAM" id="SSF53448">
    <property type="entry name" value="Nucleotide-diphospho-sugar transferases"/>
    <property type="match status" value="1"/>
</dbReference>
<evidence type="ECO:0000256" key="1">
    <source>
        <dbReference type="ARBA" id="ARBA00004141"/>
    </source>
</evidence>
<evidence type="ECO:0000256" key="7">
    <source>
        <dbReference type="SAM" id="Phobius"/>
    </source>
</evidence>
<name>A0ABQ1XBN1_9PROT</name>
<evidence type="ECO:0000256" key="5">
    <source>
        <dbReference type="ARBA" id="ARBA00022989"/>
    </source>
</evidence>
<feature type="transmembrane region" description="Helical" evidence="7">
    <location>
        <begin position="452"/>
        <end position="474"/>
    </location>
</feature>
<dbReference type="NCBIfam" id="NF012033">
    <property type="entry name" value="PRK15489.1"/>
    <property type="match status" value="1"/>
</dbReference>
<keyword evidence="4 7" id="KW-0812">Transmembrane</keyword>
<dbReference type="NCBIfam" id="NF011305">
    <property type="entry name" value="PRK14716.1-3"/>
    <property type="match status" value="1"/>
</dbReference>
<dbReference type="InterPro" id="IPR029044">
    <property type="entry name" value="Nucleotide-diphossugar_trans"/>
</dbReference>
<feature type="transmembrane region" description="Helical" evidence="7">
    <location>
        <begin position="36"/>
        <end position="57"/>
    </location>
</feature>
<keyword evidence="6 7" id="KW-0472">Membrane</keyword>
<dbReference type="EMBL" id="BMFS01000001">
    <property type="protein sequence ID" value="GGG89328.1"/>
    <property type="molecule type" value="Genomic_DNA"/>
</dbReference>
<keyword evidence="9" id="KW-1185">Reference proteome</keyword>
<evidence type="ECO:0000256" key="4">
    <source>
        <dbReference type="ARBA" id="ARBA00022692"/>
    </source>
</evidence>
<protein>
    <recommendedName>
        <fullName evidence="10">Bacteriophage N4 adsorption protein B</fullName>
    </recommendedName>
</protein>
<dbReference type="Gene3D" id="3.90.550.10">
    <property type="entry name" value="Spore Coat Polysaccharide Biosynthesis Protein SpsA, Chain A"/>
    <property type="match status" value="1"/>
</dbReference>
<keyword evidence="5 7" id="KW-1133">Transmembrane helix</keyword>
<dbReference type="RefSeq" id="WP_188450536.1">
    <property type="nucleotide sequence ID" value="NZ_BMFS01000001.1"/>
</dbReference>
<evidence type="ECO:0008006" key="10">
    <source>
        <dbReference type="Google" id="ProtNLM"/>
    </source>
</evidence>
<dbReference type="PANTHER" id="PTHR43867:SF2">
    <property type="entry name" value="CELLULOSE SYNTHASE CATALYTIC SUBUNIT A [UDP-FORMING]"/>
    <property type="match status" value="1"/>
</dbReference>
<comment type="subcellular location">
    <subcellularLocation>
        <location evidence="1">Membrane</location>
        <topology evidence="1">Multi-pass membrane protein</topology>
    </subcellularLocation>
</comment>
<dbReference type="Pfam" id="PF13641">
    <property type="entry name" value="Glyco_tranf_2_3"/>
    <property type="match status" value="1"/>
</dbReference>
<dbReference type="Proteomes" id="UP000648722">
    <property type="component" value="Unassembled WGS sequence"/>
</dbReference>
<comment type="caution">
    <text evidence="8">The sequence shown here is derived from an EMBL/GenBank/DDBJ whole genome shotgun (WGS) entry which is preliminary data.</text>
</comment>
<accession>A0ABQ1XBN1</accession>
<evidence type="ECO:0000256" key="6">
    <source>
        <dbReference type="ARBA" id="ARBA00023136"/>
    </source>
</evidence>
<feature type="transmembrane region" description="Helical" evidence="7">
    <location>
        <begin position="381"/>
        <end position="403"/>
    </location>
</feature>
<dbReference type="PANTHER" id="PTHR43867">
    <property type="entry name" value="CELLULOSE SYNTHASE CATALYTIC SUBUNIT A [UDP-FORMING]"/>
    <property type="match status" value="1"/>
</dbReference>
<proteinExistence type="predicted"/>
<feature type="transmembrane region" description="Helical" evidence="7">
    <location>
        <begin position="423"/>
        <end position="440"/>
    </location>
</feature>